<comment type="caution">
    <text evidence="1">The sequence shown here is derived from an EMBL/GenBank/DDBJ whole genome shotgun (WGS) entry which is preliminary data.</text>
</comment>
<sequence>MSNTTRPGRNDAPICELLMNLPPLTALTEVVVDGIPFAVTSFININSDTNLAYFLSTVGTTLIVDCDSLSQVSF</sequence>
<dbReference type="Proteomes" id="UP000321901">
    <property type="component" value="Unassembled WGS sequence"/>
</dbReference>
<evidence type="ECO:0000313" key="2">
    <source>
        <dbReference type="Proteomes" id="UP000321901"/>
    </source>
</evidence>
<proteinExistence type="predicted"/>
<reference evidence="1 2" key="1">
    <citation type="submission" date="2019-07" db="EMBL/GenBank/DDBJ databases">
        <title>Whole genome shotgun sequence of Sporosarcina luteola NBRC 105378.</title>
        <authorList>
            <person name="Hosoyama A."/>
            <person name="Uohara A."/>
            <person name="Ohji S."/>
            <person name="Ichikawa N."/>
        </authorList>
    </citation>
    <scope>NUCLEOTIDE SEQUENCE [LARGE SCALE GENOMIC DNA]</scope>
    <source>
        <strain evidence="1 2">NBRC 105378</strain>
    </source>
</reference>
<organism evidence="1 2">
    <name type="scientific">Sporosarcina luteola</name>
    <dbReference type="NCBI Taxonomy" id="582850"/>
    <lineage>
        <taxon>Bacteria</taxon>
        <taxon>Bacillati</taxon>
        <taxon>Bacillota</taxon>
        <taxon>Bacilli</taxon>
        <taxon>Bacillales</taxon>
        <taxon>Caryophanaceae</taxon>
        <taxon>Sporosarcina</taxon>
    </lineage>
</organism>
<gene>
    <name evidence="1" type="ORF">SLU01_07830</name>
</gene>
<protein>
    <submittedName>
        <fullName evidence="1">Uncharacterized protein</fullName>
    </submittedName>
</protein>
<dbReference type="AlphaFoldDB" id="A0A511Z4V5"/>
<dbReference type="RefSeq" id="WP_147055556.1">
    <property type="nucleotide sequence ID" value="NZ_BJYL01000009.1"/>
</dbReference>
<keyword evidence="2" id="KW-1185">Reference proteome</keyword>
<dbReference type="EMBL" id="BJYL01000009">
    <property type="protein sequence ID" value="GEN82471.1"/>
    <property type="molecule type" value="Genomic_DNA"/>
</dbReference>
<accession>A0A511Z4V5</accession>
<evidence type="ECO:0000313" key="1">
    <source>
        <dbReference type="EMBL" id="GEN82471.1"/>
    </source>
</evidence>
<name>A0A511Z4V5_9BACL</name>
<dbReference type="OrthoDB" id="38300at186818"/>